<evidence type="ECO:0000256" key="17">
    <source>
        <dbReference type="ARBA" id="ARBA00048623"/>
    </source>
</evidence>
<name>A0A2A9HJK3_TEPT2</name>
<proteinExistence type="inferred from homology"/>
<comment type="function">
    <text evidence="14 19">Joins adenosylcobinamide-GDP and alpha-ribazole to generate adenosylcobalamin (Ado-cobalamin). Also synthesizes adenosylcobalamin 5'-phosphate from adenosylcobinamide-GDP and alpha-ribazole 5'-phosphate.</text>
</comment>
<dbReference type="NCBIfam" id="TIGR00317">
    <property type="entry name" value="cobS"/>
    <property type="match status" value="1"/>
</dbReference>
<evidence type="ECO:0000256" key="14">
    <source>
        <dbReference type="ARBA" id="ARBA00025228"/>
    </source>
</evidence>
<accession>A0A2A9HJK3</accession>
<evidence type="ECO:0000256" key="3">
    <source>
        <dbReference type="ARBA" id="ARBA00004663"/>
    </source>
</evidence>
<dbReference type="InterPro" id="IPR003805">
    <property type="entry name" value="CobS"/>
</dbReference>
<evidence type="ECO:0000256" key="1">
    <source>
        <dbReference type="ARBA" id="ARBA00001946"/>
    </source>
</evidence>
<dbReference type="AlphaFoldDB" id="A0A2A9HJK3"/>
<keyword evidence="13 19" id="KW-0472">Membrane</keyword>
<comment type="pathway">
    <text evidence="3 19">Cofactor biosynthesis; adenosylcobalamin biosynthesis; adenosylcobalamin from cob(II)yrinate a,c-diamide: step 7/7.</text>
</comment>
<evidence type="ECO:0000256" key="11">
    <source>
        <dbReference type="ARBA" id="ARBA00022842"/>
    </source>
</evidence>
<keyword evidence="21" id="KW-1185">Reference proteome</keyword>
<comment type="subcellular location">
    <subcellularLocation>
        <location evidence="2 19">Cell membrane</location>
        <topology evidence="2 19">Multi-pass membrane protein</topology>
    </subcellularLocation>
</comment>
<keyword evidence="11 19" id="KW-0460">Magnesium</keyword>
<evidence type="ECO:0000256" key="8">
    <source>
        <dbReference type="ARBA" id="ARBA00022573"/>
    </source>
</evidence>
<evidence type="ECO:0000256" key="4">
    <source>
        <dbReference type="ARBA" id="ARBA00010561"/>
    </source>
</evidence>
<dbReference type="EMBL" id="PDJQ01000001">
    <property type="protein sequence ID" value="PFG75039.1"/>
    <property type="molecule type" value="Genomic_DNA"/>
</dbReference>
<feature type="transmembrane region" description="Helical" evidence="19">
    <location>
        <begin position="187"/>
        <end position="209"/>
    </location>
</feature>
<dbReference type="UniPathway" id="UPA00148">
    <property type="reaction ID" value="UER00238"/>
</dbReference>
<comment type="caution">
    <text evidence="20">The sequence shown here is derived from an EMBL/GenBank/DDBJ whole genome shotgun (WGS) entry which is preliminary data.</text>
</comment>
<dbReference type="PANTHER" id="PTHR34148:SF1">
    <property type="entry name" value="ADENOSYLCOBINAMIDE-GDP RIBAZOLETRANSFERASE"/>
    <property type="match status" value="1"/>
</dbReference>
<evidence type="ECO:0000313" key="21">
    <source>
        <dbReference type="Proteomes" id="UP000223071"/>
    </source>
</evidence>
<evidence type="ECO:0000256" key="6">
    <source>
        <dbReference type="ARBA" id="ARBA00015850"/>
    </source>
</evidence>
<dbReference type="Proteomes" id="UP000223071">
    <property type="component" value="Unassembled WGS sequence"/>
</dbReference>
<organism evidence="20 21">
    <name type="scientific">Tepidiforma thermophila (strain KCTC 52669 / CGMCC 1.13589 / G233)</name>
    <dbReference type="NCBI Taxonomy" id="2761530"/>
    <lineage>
        <taxon>Bacteria</taxon>
        <taxon>Bacillati</taxon>
        <taxon>Chloroflexota</taxon>
        <taxon>Tepidiformia</taxon>
        <taxon>Tepidiformales</taxon>
        <taxon>Tepidiformaceae</taxon>
        <taxon>Tepidiforma</taxon>
    </lineage>
</organism>
<dbReference type="GO" id="GO:0051073">
    <property type="term" value="F:adenosylcobinamide-GDP ribazoletransferase activity"/>
    <property type="evidence" value="ECO:0007669"/>
    <property type="project" value="UniProtKB-UniRule"/>
</dbReference>
<dbReference type="GO" id="GO:0009236">
    <property type="term" value="P:cobalamin biosynthetic process"/>
    <property type="evidence" value="ECO:0007669"/>
    <property type="project" value="UniProtKB-UniRule"/>
</dbReference>
<keyword evidence="9 19" id="KW-0808">Transferase</keyword>
<keyword evidence="10 19" id="KW-0812">Transmembrane</keyword>
<dbReference type="EC" id="2.7.8.26" evidence="5 19"/>
<evidence type="ECO:0000256" key="7">
    <source>
        <dbReference type="ARBA" id="ARBA00022475"/>
    </source>
</evidence>
<dbReference type="RefSeq" id="WP_098504382.1">
    <property type="nucleotide sequence ID" value="NZ_PDJQ01000001.1"/>
</dbReference>
<comment type="similarity">
    <text evidence="4 19">Belongs to the CobS family.</text>
</comment>
<evidence type="ECO:0000256" key="19">
    <source>
        <dbReference type="HAMAP-Rule" id="MF_00719"/>
    </source>
</evidence>
<keyword evidence="8 19" id="KW-0169">Cobalamin biosynthesis</keyword>
<protein>
    <recommendedName>
        <fullName evidence="6 19">Adenosylcobinamide-GDP ribazoletransferase</fullName>
        <ecNumber evidence="5 19">2.7.8.26</ecNumber>
    </recommendedName>
    <alternativeName>
        <fullName evidence="16 19">Cobalamin synthase</fullName>
    </alternativeName>
    <alternativeName>
        <fullName evidence="15 19">Cobalamin-5'-phosphate synthase</fullName>
    </alternativeName>
</protein>
<evidence type="ECO:0000256" key="16">
    <source>
        <dbReference type="ARBA" id="ARBA00032853"/>
    </source>
</evidence>
<feature type="transmembrane region" description="Helical" evidence="19">
    <location>
        <begin position="28"/>
        <end position="48"/>
    </location>
</feature>
<comment type="catalytic activity">
    <reaction evidence="17 19">
        <text>alpha-ribazole + adenosylcob(III)inamide-GDP = adenosylcob(III)alamin + GMP + H(+)</text>
        <dbReference type="Rhea" id="RHEA:16049"/>
        <dbReference type="ChEBI" id="CHEBI:10329"/>
        <dbReference type="ChEBI" id="CHEBI:15378"/>
        <dbReference type="ChEBI" id="CHEBI:18408"/>
        <dbReference type="ChEBI" id="CHEBI:58115"/>
        <dbReference type="ChEBI" id="CHEBI:60487"/>
        <dbReference type="EC" id="2.7.8.26"/>
    </reaction>
</comment>
<evidence type="ECO:0000256" key="9">
    <source>
        <dbReference type="ARBA" id="ARBA00022679"/>
    </source>
</evidence>
<dbReference type="PANTHER" id="PTHR34148">
    <property type="entry name" value="ADENOSYLCOBINAMIDE-GDP RIBAZOLETRANSFERASE"/>
    <property type="match status" value="1"/>
</dbReference>
<reference evidence="20 21" key="1">
    <citation type="submission" date="2017-09" db="EMBL/GenBank/DDBJ databases">
        <title>Sequencing the genomes of two abundant thermophiles in Great Basin hot springs: Thermocrinis jamiesonii and novel Chloroflexi Thermoflexus hugenholtzii.</title>
        <authorList>
            <person name="Hedlund B."/>
        </authorList>
    </citation>
    <scope>NUCLEOTIDE SEQUENCE [LARGE SCALE GENOMIC DNA]</scope>
    <source>
        <strain evidence="20 21">G233</strain>
    </source>
</reference>
<evidence type="ECO:0000256" key="18">
    <source>
        <dbReference type="ARBA" id="ARBA00049504"/>
    </source>
</evidence>
<keyword evidence="7 19" id="KW-1003">Cell membrane</keyword>
<feature type="transmembrane region" description="Helical" evidence="19">
    <location>
        <begin position="55"/>
        <end position="74"/>
    </location>
</feature>
<evidence type="ECO:0000313" key="20">
    <source>
        <dbReference type="EMBL" id="PFG75039.1"/>
    </source>
</evidence>
<comment type="cofactor">
    <cofactor evidence="1 19">
        <name>Mg(2+)</name>
        <dbReference type="ChEBI" id="CHEBI:18420"/>
    </cofactor>
</comment>
<comment type="catalytic activity">
    <reaction evidence="18 19">
        <text>alpha-ribazole 5'-phosphate + adenosylcob(III)inamide-GDP = adenosylcob(III)alamin 5'-phosphate + GMP + H(+)</text>
        <dbReference type="Rhea" id="RHEA:23560"/>
        <dbReference type="ChEBI" id="CHEBI:15378"/>
        <dbReference type="ChEBI" id="CHEBI:57918"/>
        <dbReference type="ChEBI" id="CHEBI:58115"/>
        <dbReference type="ChEBI" id="CHEBI:60487"/>
        <dbReference type="ChEBI" id="CHEBI:60493"/>
        <dbReference type="EC" id="2.7.8.26"/>
    </reaction>
</comment>
<dbReference type="GO" id="GO:0008818">
    <property type="term" value="F:cobalamin 5'-phosphate synthase activity"/>
    <property type="evidence" value="ECO:0007669"/>
    <property type="project" value="UniProtKB-UniRule"/>
</dbReference>
<evidence type="ECO:0000256" key="12">
    <source>
        <dbReference type="ARBA" id="ARBA00022989"/>
    </source>
</evidence>
<evidence type="ECO:0000256" key="2">
    <source>
        <dbReference type="ARBA" id="ARBA00004651"/>
    </source>
</evidence>
<sequence>MNGLLAAIGLLSRLPAGGASWAPERAAGWVPAVGLLIGGSAAGVTWAAHALLPPLPAAAIAVAAWAAVTGGLHLDGTADAADAALVAAPRERRVAILEDVHHGTYGVAAVVFVVILKVSCLASLPGGTAAGAAFAAAAGARGWLPAAARAFPPMRQTGMGAAFRAGCRWSAVLTGAAAATAAGGAALGWWGIAASAAGAAAMLLAGWGLGRAFGGLNGDAYGACIELGECAVLLAAAGLAGQLDAWTAWEALR</sequence>
<feature type="transmembrane region" description="Helical" evidence="19">
    <location>
        <begin position="161"/>
        <end position="181"/>
    </location>
</feature>
<evidence type="ECO:0000256" key="10">
    <source>
        <dbReference type="ARBA" id="ARBA00022692"/>
    </source>
</evidence>
<keyword evidence="12 19" id="KW-1133">Transmembrane helix</keyword>
<feature type="transmembrane region" description="Helical" evidence="19">
    <location>
        <begin position="107"/>
        <end position="140"/>
    </location>
</feature>
<dbReference type="GO" id="GO:0005886">
    <property type="term" value="C:plasma membrane"/>
    <property type="evidence" value="ECO:0007669"/>
    <property type="project" value="UniProtKB-SubCell"/>
</dbReference>
<evidence type="ECO:0000256" key="13">
    <source>
        <dbReference type="ARBA" id="ARBA00023136"/>
    </source>
</evidence>
<dbReference type="Pfam" id="PF02654">
    <property type="entry name" value="CobS"/>
    <property type="match status" value="1"/>
</dbReference>
<evidence type="ECO:0000256" key="5">
    <source>
        <dbReference type="ARBA" id="ARBA00013200"/>
    </source>
</evidence>
<gene>
    <name evidence="19" type="primary">cobS</name>
    <name evidence="20" type="ORF">A9A59_2299</name>
</gene>
<evidence type="ECO:0000256" key="15">
    <source>
        <dbReference type="ARBA" id="ARBA00032605"/>
    </source>
</evidence>
<dbReference type="HAMAP" id="MF_00719">
    <property type="entry name" value="CobS"/>
    <property type="match status" value="1"/>
</dbReference>